<dbReference type="Proteomes" id="UP000789342">
    <property type="component" value="Unassembled WGS sequence"/>
</dbReference>
<feature type="region of interest" description="Disordered" evidence="1">
    <location>
        <begin position="148"/>
        <end position="189"/>
    </location>
</feature>
<comment type="caution">
    <text evidence="2">The sequence shown here is derived from an EMBL/GenBank/DDBJ whole genome shotgun (WGS) entry which is preliminary data.</text>
</comment>
<evidence type="ECO:0000313" key="2">
    <source>
        <dbReference type="EMBL" id="CAG8548113.1"/>
    </source>
</evidence>
<proteinExistence type="predicted"/>
<sequence>MPKVKSAKISFVIETNETFRNSMVSPSNEVYKKSYQEKRQYVENLLKENTYPYEIDLDHLIGLSVKSRRHKSYKENKKEHPARPQNSFFIFRRIFDEQACKNEDTKVKDVSIDAGTEWEKWKSTDFGNLIEHIAILAEKFHRCNYPNYKYQPQKKSPKRTTLSSPEAEDEKLDPLRSTETYGLPTPASSLVSPAMHSIDGFAGSSGPDFTLFDKLNNQISNLFAEDIQTETELENLENSINNEIYATLTLKSSGVTDIAQAVNSSPQISTLETHVISPVSSPKSSGVADMAQEVNSSSYTPEFSPVSSPESSGVADIAQEINSSPYISSPESSGVTNIAQEANSSLETLFFSSESSGVMDMAQEVNSSSYASSLENHVISSVSSPESSGVADIAQEVNSSLYTLGFSPGSSSESSDAMDMAQEVKSSPYTSTLETQGLSPVFSLDETQQMILDLANFNYPPCFPAFDNQHDFTQQMVASQSEFATTPSYNYNQQFVNEDSIYTTFDYLVYLQEQLWNDPTWNMLT</sequence>
<gene>
    <name evidence="2" type="ORF">AMORRO_LOCUS5441</name>
</gene>
<accession>A0A9N9FPW6</accession>
<dbReference type="AlphaFoldDB" id="A0A9N9FPW6"/>
<evidence type="ECO:0000256" key="1">
    <source>
        <dbReference type="SAM" id="MobiDB-lite"/>
    </source>
</evidence>
<organism evidence="2 3">
    <name type="scientific">Acaulospora morrowiae</name>
    <dbReference type="NCBI Taxonomy" id="94023"/>
    <lineage>
        <taxon>Eukaryota</taxon>
        <taxon>Fungi</taxon>
        <taxon>Fungi incertae sedis</taxon>
        <taxon>Mucoromycota</taxon>
        <taxon>Glomeromycotina</taxon>
        <taxon>Glomeromycetes</taxon>
        <taxon>Diversisporales</taxon>
        <taxon>Acaulosporaceae</taxon>
        <taxon>Acaulospora</taxon>
    </lineage>
</organism>
<evidence type="ECO:0000313" key="3">
    <source>
        <dbReference type="Proteomes" id="UP000789342"/>
    </source>
</evidence>
<reference evidence="2" key="1">
    <citation type="submission" date="2021-06" db="EMBL/GenBank/DDBJ databases">
        <authorList>
            <person name="Kallberg Y."/>
            <person name="Tangrot J."/>
            <person name="Rosling A."/>
        </authorList>
    </citation>
    <scope>NUCLEOTIDE SEQUENCE</scope>
    <source>
        <strain evidence="2">CL551</strain>
    </source>
</reference>
<name>A0A9N9FPW6_9GLOM</name>
<feature type="compositionally biased region" description="Polar residues" evidence="1">
    <location>
        <begin position="424"/>
        <end position="433"/>
    </location>
</feature>
<dbReference type="InterPro" id="IPR036910">
    <property type="entry name" value="HMG_box_dom_sf"/>
</dbReference>
<dbReference type="EMBL" id="CAJVPV010003288">
    <property type="protein sequence ID" value="CAG8548113.1"/>
    <property type="molecule type" value="Genomic_DNA"/>
</dbReference>
<dbReference type="Gene3D" id="1.10.30.10">
    <property type="entry name" value="High mobility group box domain"/>
    <property type="match status" value="1"/>
</dbReference>
<dbReference type="SUPFAM" id="SSF47095">
    <property type="entry name" value="HMG-box"/>
    <property type="match status" value="1"/>
</dbReference>
<feature type="region of interest" description="Disordered" evidence="1">
    <location>
        <begin position="412"/>
        <end position="433"/>
    </location>
</feature>
<keyword evidence="3" id="KW-1185">Reference proteome</keyword>
<protein>
    <submittedName>
        <fullName evidence="2">7664_t:CDS:1</fullName>
    </submittedName>
</protein>